<dbReference type="EMBL" id="BK014741">
    <property type="protein sequence ID" value="DAD73657.1"/>
    <property type="molecule type" value="Genomic_DNA"/>
</dbReference>
<reference evidence="1" key="1">
    <citation type="journal article" date="2021" name="Proc. Natl. Acad. Sci. U.S.A.">
        <title>A Catalog of Tens of Thousands of Viruses from Human Metagenomes Reveals Hidden Associations with Chronic Diseases.</title>
        <authorList>
            <person name="Tisza M.J."/>
            <person name="Buck C.B."/>
        </authorList>
    </citation>
    <scope>NUCLEOTIDE SEQUENCE</scope>
    <source>
        <strain evidence="1">Cthzn51</strain>
    </source>
</reference>
<name>A0A8S5LUF4_9VIRU</name>
<accession>A0A8S5LUF4</accession>
<evidence type="ECO:0000313" key="1">
    <source>
        <dbReference type="EMBL" id="DAD73657.1"/>
    </source>
</evidence>
<sequence length="334" mass="37463">MYNKTWREKRVNLNAGEKAVMYFDETIKPNTFIFVGSSQNIVISTEREVSEQHYEMLINKNDTQIFAKPKNINALYIGNFGKEVASFLLYYSFGEFDANLLKRTNGTVTIDGILPAGENHIGSVGIDRALPKGNNPIGFVGVSGELPEGHKHIGVVTLNQLVPLPSGTNLLGKVNIENPIPNGNNHIGSVTVSDFDLDSFNTEKRVFCVGGTQYIINGKQTKNIPIEHLVDHDSTRFMFMLSGFYIRSNSDLDGGNGIIRLSKDENFDALNYNPRLLFLAEKEGDENIYHSDNLCFIFGDSRYSKIGGFTIENFEENDIQLYMELYYTLVRKAG</sequence>
<protein>
    <submittedName>
        <fullName evidence="1">Uncharacterized protein</fullName>
    </submittedName>
</protein>
<organism evidence="1">
    <name type="scientific">Tectiviridae sp. cthzn51</name>
    <dbReference type="NCBI Taxonomy" id="2826821"/>
    <lineage>
        <taxon>Viruses</taxon>
        <taxon>Varidnaviria</taxon>
        <taxon>Bamfordvirae</taxon>
        <taxon>Preplasmiviricota</taxon>
        <taxon>Prepoliviricotina</taxon>
        <taxon>Tectiliviricetes</taxon>
        <taxon>Kalamavirales</taxon>
        <taxon>Tectiviridae</taxon>
    </lineage>
</organism>
<proteinExistence type="predicted"/>